<dbReference type="GO" id="GO:0005829">
    <property type="term" value="C:cytosol"/>
    <property type="evidence" value="ECO:0007669"/>
    <property type="project" value="TreeGrafter"/>
</dbReference>
<dbReference type="Proteomes" id="UP000051236">
    <property type="component" value="Unassembled WGS sequence"/>
</dbReference>
<feature type="domain" description="DhaK" evidence="1">
    <location>
        <begin position="7"/>
        <end position="330"/>
    </location>
</feature>
<dbReference type="Gene3D" id="3.30.1180.20">
    <property type="entry name" value="Dihydroxyacetone kinase, domain 2"/>
    <property type="match status" value="1"/>
</dbReference>
<dbReference type="SUPFAM" id="SSF82549">
    <property type="entry name" value="DAK1/DegV-like"/>
    <property type="match status" value="1"/>
</dbReference>
<dbReference type="GO" id="GO:0019563">
    <property type="term" value="P:glycerol catabolic process"/>
    <property type="evidence" value="ECO:0007669"/>
    <property type="project" value="TreeGrafter"/>
</dbReference>
<name>X0PRY5_9LACO</name>
<proteinExistence type="predicted"/>
<keyword evidence="2" id="KW-0808">Transferase</keyword>
<gene>
    <name evidence="2" type="ORF">FC83_GL000214</name>
</gene>
<protein>
    <submittedName>
        <fullName evidence="2">Dihydroxyacetone kinase subunit DhaK</fullName>
    </submittedName>
</protein>
<comment type="caution">
    <text evidence="2">The sequence shown here is derived from an EMBL/GenBank/DDBJ whole genome shotgun (WGS) entry which is preliminary data.</text>
</comment>
<dbReference type="AlphaFoldDB" id="X0PRY5"/>
<dbReference type="eggNOG" id="COG2376">
    <property type="taxonomic scope" value="Bacteria"/>
</dbReference>
<dbReference type="STRING" id="1423734.FC83_GL000214"/>
<dbReference type="Gene3D" id="3.40.50.10440">
    <property type="entry name" value="Dihydroxyacetone kinase, domain 1"/>
    <property type="match status" value="1"/>
</dbReference>
<dbReference type="RefSeq" id="WP_035453881.1">
    <property type="nucleotide sequence ID" value="NZ_AZGA01000066.1"/>
</dbReference>
<keyword evidence="3" id="KW-1185">Reference proteome</keyword>
<dbReference type="GO" id="GO:0004371">
    <property type="term" value="F:glycerone kinase activity"/>
    <property type="evidence" value="ECO:0007669"/>
    <property type="project" value="InterPro"/>
</dbReference>
<evidence type="ECO:0000313" key="3">
    <source>
        <dbReference type="Proteomes" id="UP000051236"/>
    </source>
</evidence>
<dbReference type="PANTHER" id="PTHR28629:SF4">
    <property type="entry name" value="TRIOKINASE_FMN CYCLASE"/>
    <property type="match status" value="1"/>
</dbReference>
<dbReference type="InterPro" id="IPR012736">
    <property type="entry name" value="DhaK_1"/>
</dbReference>
<reference evidence="2 3" key="1">
    <citation type="journal article" date="2015" name="Genome Announc.">
        <title>Expanding the biotechnology potential of lactobacilli through comparative genomics of 213 strains and associated genera.</title>
        <authorList>
            <person name="Sun Z."/>
            <person name="Harris H.M."/>
            <person name="McCann A."/>
            <person name="Guo C."/>
            <person name="Argimon S."/>
            <person name="Zhang W."/>
            <person name="Yang X."/>
            <person name="Jeffery I.B."/>
            <person name="Cooney J.C."/>
            <person name="Kagawa T.F."/>
            <person name="Liu W."/>
            <person name="Song Y."/>
            <person name="Salvetti E."/>
            <person name="Wrobel A."/>
            <person name="Rasinkangas P."/>
            <person name="Parkhill J."/>
            <person name="Rea M.C."/>
            <person name="O'Sullivan O."/>
            <person name="Ritari J."/>
            <person name="Douillard F.P."/>
            <person name="Paul Ross R."/>
            <person name="Yang R."/>
            <person name="Briner A.E."/>
            <person name="Felis G.E."/>
            <person name="de Vos W.M."/>
            <person name="Barrangou R."/>
            <person name="Klaenhammer T.R."/>
            <person name="Caufield P.W."/>
            <person name="Cui Y."/>
            <person name="Zhang H."/>
            <person name="O'Toole P.W."/>
        </authorList>
    </citation>
    <scope>NUCLEOTIDE SEQUENCE [LARGE SCALE GENOMIC DNA]</scope>
    <source>
        <strain evidence="2 3">DSM 18527</strain>
    </source>
</reference>
<dbReference type="InterPro" id="IPR050861">
    <property type="entry name" value="Dihydroxyacetone_Kinase"/>
</dbReference>
<organism evidence="2 3">
    <name type="scientific">Agrilactobacillus composti DSM 18527 = JCM 14202</name>
    <dbReference type="NCBI Taxonomy" id="1423734"/>
    <lineage>
        <taxon>Bacteria</taxon>
        <taxon>Bacillati</taxon>
        <taxon>Bacillota</taxon>
        <taxon>Bacilli</taxon>
        <taxon>Lactobacillales</taxon>
        <taxon>Lactobacillaceae</taxon>
        <taxon>Agrilactobacillus</taxon>
    </lineage>
</organism>
<accession>X0PRY5</accession>
<evidence type="ECO:0000259" key="1">
    <source>
        <dbReference type="PROSITE" id="PS51481"/>
    </source>
</evidence>
<dbReference type="NCBIfam" id="TIGR02363">
    <property type="entry name" value="dhaK1"/>
    <property type="match status" value="1"/>
</dbReference>
<dbReference type="InterPro" id="IPR004006">
    <property type="entry name" value="DhaK_dom"/>
</dbReference>
<dbReference type="PROSITE" id="PS51481">
    <property type="entry name" value="DHAK"/>
    <property type="match status" value="1"/>
</dbReference>
<dbReference type="Pfam" id="PF02733">
    <property type="entry name" value="Dak1"/>
    <property type="match status" value="1"/>
</dbReference>
<dbReference type="EMBL" id="AZGA01000066">
    <property type="protein sequence ID" value="KRM32812.1"/>
    <property type="molecule type" value="Genomic_DNA"/>
</dbReference>
<keyword evidence="2" id="KW-0418">Kinase</keyword>
<dbReference type="FunFam" id="3.40.50.10440:FF:000001">
    <property type="entry name" value="Dihydroxyacetone kinase, DhaK subunit"/>
    <property type="match status" value="1"/>
</dbReference>
<dbReference type="PANTHER" id="PTHR28629">
    <property type="entry name" value="TRIOKINASE/FMN CYCLASE"/>
    <property type="match status" value="1"/>
</dbReference>
<dbReference type="PATRIC" id="fig|1423734.3.peg.214"/>
<sequence length="330" mass="34703">MKKIINAVADIVPEMVSGLVKSYPQLVAQLPNTQAIGRRDAAFKAGHQVGLVSGGGSGHEPLHLGYVGLGMLSAAVAGQINTSPTPDQIYAAIRYADHGAGVLLIVKNYAGDVMNFAMAQELAEYDDIQVKAITVDDDVAFDATDTQGRRGVAGTILVEKICGAAAEAGASLDELAALGQAVIDHTKTIGIALTAATVPGVDHPGFELQADEMEYGVGIHNERGYATEKMAPSATIAAHLEDKILGNFDLQTTDEFAVVVNGLGATPLMEQYVFANDVLADLAKRDVKVTFTKVGNLVTAIDMHGVSLTLCQLQDNWHTLLNAPANTIAW</sequence>
<dbReference type="OrthoDB" id="9806345at2"/>
<evidence type="ECO:0000313" key="2">
    <source>
        <dbReference type="EMBL" id="KRM32812.1"/>
    </source>
</evidence>